<keyword evidence="1" id="KW-0812">Transmembrane</keyword>
<reference evidence="2 3" key="1">
    <citation type="journal article" date="2018" name="Front. Microbiol.">
        <title>Genomic and genetic insights into a cosmopolitan fungus, Paecilomyces variotii (Eurotiales).</title>
        <authorList>
            <person name="Urquhart A.S."/>
            <person name="Mondo S.J."/>
            <person name="Makela M.R."/>
            <person name="Hane J.K."/>
            <person name="Wiebenga A."/>
            <person name="He G."/>
            <person name="Mihaltcheva S."/>
            <person name="Pangilinan J."/>
            <person name="Lipzen A."/>
            <person name="Barry K."/>
            <person name="de Vries R.P."/>
            <person name="Grigoriev I.V."/>
            <person name="Idnurm A."/>
        </authorList>
    </citation>
    <scope>NUCLEOTIDE SEQUENCE [LARGE SCALE GENOMIC DNA]</scope>
    <source>
        <strain evidence="2 3">CBS 101075</strain>
    </source>
</reference>
<dbReference type="VEuPathDB" id="FungiDB:C8Q69DRAFT_75106"/>
<keyword evidence="3" id="KW-1185">Reference proteome</keyword>
<sequence length="201" mass="23196">MKINHKYESYICFLTVEMEMNRETETQFMLESNGFASHDSLARPQLVPVDERKISLCFAMLCSALTFLSLLCYPCHVNQKYPMLAGSEVREMGLQRARPCFHYVIYSPFVAPAGWIPPFCAVLFEVLSFAVRESRVVWNDFRNGLRFGTCTKGTKILVRKQDKMSPPLNIGQVDKHAIINVPGEERLEYLYRPTFQIRTDP</sequence>
<evidence type="ECO:0000313" key="2">
    <source>
        <dbReference type="EMBL" id="RWQ92905.1"/>
    </source>
</evidence>
<organism evidence="2 3">
    <name type="scientific">Byssochlamys spectabilis</name>
    <name type="common">Paecilomyces variotii</name>
    <dbReference type="NCBI Taxonomy" id="264951"/>
    <lineage>
        <taxon>Eukaryota</taxon>
        <taxon>Fungi</taxon>
        <taxon>Dikarya</taxon>
        <taxon>Ascomycota</taxon>
        <taxon>Pezizomycotina</taxon>
        <taxon>Eurotiomycetes</taxon>
        <taxon>Eurotiomycetidae</taxon>
        <taxon>Eurotiales</taxon>
        <taxon>Thermoascaceae</taxon>
        <taxon>Paecilomyces</taxon>
    </lineage>
</organism>
<keyword evidence="1" id="KW-0472">Membrane</keyword>
<dbReference type="Proteomes" id="UP000283841">
    <property type="component" value="Unassembled WGS sequence"/>
</dbReference>
<comment type="caution">
    <text evidence="2">The sequence shown here is derived from an EMBL/GenBank/DDBJ whole genome shotgun (WGS) entry which is preliminary data.</text>
</comment>
<evidence type="ECO:0000313" key="3">
    <source>
        <dbReference type="Proteomes" id="UP000283841"/>
    </source>
</evidence>
<dbReference type="RefSeq" id="XP_028482550.1">
    <property type="nucleotide sequence ID" value="XM_028633993.1"/>
</dbReference>
<dbReference type="GeneID" id="39603270"/>
<evidence type="ECO:0000256" key="1">
    <source>
        <dbReference type="SAM" id="Phobius"/>
    </source>
</evidence>
<dbReference type="AlphaFoldDB" id="A0A443HM63"/>
<gene>
    <name evidence="2" type="ORF">C8Q69DRAFT_75106</name>
</gene>
<dbReference type="EMBL" id="RCNU01000011">
    <property type="protein sequence ID" value="RWQ92905.1"/>
    <property type="molecule type" value="Genomic_DNA"/>
</dbReference>
<keyword evidence="1" id="KW-1133">Transmembrane helix</keyword>
<protein>
    <submittedName>
        <fullName evidence="2">Uncharacterized protein</fullName>
    </submittedName>
</protein>
<accession>A0A443HM63</accession>
<name>A0A443HM63_BYSSP</name>
<feature type="transmembrane region" description="Helical" evidence="1">
    <location>
        <begin position="53"/>
        <end position="73"/>
    </location>
</feature>
<proteinExistence type="predicted"/>